<proteinExistence type="predicted"/>
<accession>A0A0A9EA02</accession>
<evidence type="ECO:0000313" key="1">
    <source>
        <dbReference type="EMBL" id="JAD96876.1"/>
    </source>
</evidence>
<protein>
    <submittedName>
        <fullName evidence="1">Uncharacterized protein</fullName>
    </submittedName>
</protein>
<reference evidence="1" key="1">
    <citation type="submission" date="2014-09" db="EMBL/GenBank/DDBJ databases">
        <authorList>
            <person name="Magalhaes I.L.F."/>
            <person name="Oliveira U."/>
            <person name="Santos F.R."/>
            <person name="Vidigal T.H.D.A."/>
            <person name="Brescovit A.D."/>
            <person name="Santos A.J."/>
        </authorList>
    </citation>
    <scope>NUCLEOTIDE SEQUENCE</scope>
    <source>
        <tissue evidence="1">Shoot tissue taken approximately 20 cm above the soil surface</tissue>
    </source>
</reference>
<dbReference type="EMBL" id="GBRH01201019">
    <property type="protein sequence ID" value="JAD96876.1"/>
    <property type="molecule type" value="Transcribed_RNA"/>
</dbReference>
<name>A0A0A9EA02_ARUDO</name>
<organism evidence="1">
    <name type="scientific">Arundo donax</name>
    <name type="common">Giant reed</name>
    <name type="synonym">Donax arundinaceus</name>
    <dbReference type="NCBI Taxonomy" id="35708"/>
    <lineage>
        <taxon>Eukaryota</taxon>
        <taxon>Viridiplantae</taxon>
        <taxon>Streptophyta</taxon>
        <taxon>Embryophyta</taxon>
        <taxon>Tracheophyta</taxon>
        <taxon>Spermatophyta</taxon>
        <taxon>Magnoliopsida</taxon>
        <taxon>Liliopsida</taxon>
        <taxon>Poales</taxon>
        <taxon>Poaceae</taxon>
        <taxon>PACMAD clade</taxon>
        <taxon>Arundinoideae</taxon>
        <taxon>Arundineae</taxon>
        <taxon>Arundo</taxon>
    </lineage>
</organism>
<dbReference type="AlphaFoldDB" id="A0A0A9EA02"/>
<sequence>MQNSSDYWSWSWTFGTSRAKKTYWQKR</sequence>
<reference evidence="1" key="2">
    <citation type="journal article" date="2015" name="Data Brief">
        <title>Shoot transcriptome of the giant reed, Arundo donax.</title>
        <authorList>
            <person name="Barrero R.A."/>
            <person name="Guerrero F.D."/>
            <person name="Moolhuijzen P."/>
            <person name="Goolsby J.A."/>
            <person name="Tidwell J."/>
            <person name="Bellgard S.E."/>
            <person name="Bellgard M.I."/>
        </authorList>
    </citation>
    <scope>NUCLEOTIDE SEQUENCE</scope>
    <source>
        <tissue evidence="1">Shoot tissue taken approximately 20 cm above the soil surface</tissue>
    </source>
</reference>